<protein>
    <submittedName>
        <fullName evidence="1">Uncharacterized protein</fullName>
    </submittedName>
</protein>
<dbReference type="KEGG" id="slc:SL103_32090"/>
<organism evidence="1 2">
    <name type="scientific">Streptomyces lydicus</name>
    <dbReference type="NCBI Taxonomy" id="47763"/>
    <lineage>
        <taxon>Bacteria</taxon>
        <taxon>Bacillati</taxon>
        <taxon>Actinomycetota</taxon>
        <taxon>Actinomycetes</taxon>
        <taxon>Kitasatosporales</taxon>
        <taxon>Streptomycetaceae</taxon>
        <taxon>Streptomyces</taxon>
    </lineage>
</organism>
<name>A0A1D7VU73_9ACTN</name>
<reference evidence="1 2" key="1">
    <citation type="submission" date="2016-09" db="EMBL/GenBank/DDBJ databases">
        <title>Complete genome sequencing of Streptomyces lydicus 103 and metabolic pathways analysis of antibiotic biosynthesis.</title>
        <authorList>
            <person name="Jia N."/>
            <person name="Ding M.-Z."/>
            <person name="Gao F."/>
            <person name="Yuan Y.-J."/>
        </authorList>
    </citation>
    <scope>NUCLEOTIDE SEQUENCE [LARGE SCALE GENOMIC DNA]</scope>
    <source>
        <strain evidence="1 2">103</strain>
    </source>
</reference>
<accession>A0A1D7VU73</accession>
<proteinExistence type="predicted"/>
<evidence type="ECO:0000313" key="1">
    <source>
        <dbReference type="EMBL" id="AOP50290.1"/>
    </source>
</evidence>
<dbReference type="EMBL" id="CP017157">
    <property type="protein sequence ID" value="AOP50290.1"/>
    <property type="molecule type" value="Genomic_DNA"/>
</dbReference>
<gene>
    <name evidence="1" type="ORF">SL103_32090</name>
</gene>
<dbReference type="OrthoDB" id="4320909at2"/>
<sequence length="95" mass="10340">MTIHPAPTRLLPWAGPDGKPCYLVGDGAGYVSRVADTIERLQLDMADEILGHAADMLADHKTGTRELRYLARGLSDALRDVRRVAESRGARLSPS</sequence>
<evidence type="ECO:0000313" key="2">
    <source>
        <dbReference type="Proteomes" id="UP000094094"/>
    </source>
</evidence>
<dbReference type="RefSeq" id="WP_069572464.1">
    <property type="nucleotide sequence ID" value="NZ_CP017157.1"/>
</dbReference>
<dbReference type="AlphaFoldDB" id="A0A1D7VU73"/>
<keyword evidence="2" id="KW-1185">Reference proteome</keyword>
<dbReference type="Proteomes" id="UP000094094">
    <property type="component" value="Chromosome"/>
</dbReference>